<dbReference type="Gene3D" id="3.40.50.720">
    <property type="entry name" value="NAD(P)-binding Rossmann-like Domain"/>
    <property type="match status" value="1"/>
</dbReference>
<evidence type="ECO:0000256" key="1">
    <source>
        <dbReference type="ARBA" id="ARBA00022857"/>
    </source>
</evidence>
<dbReference type="SUPFAM" id="SSF51735">
    <property type="entry name" value="NAD(P)-binding Rossmann-fold domains"/>
    <property type="match status" value="1"/>
</dbReference>
<dbReference type="RefSeq" id="XP_040698000.1">
    <property type="nucleotide sequence ID" value="XM_040844004.1"/>
</dbReference>
<dbReference type="InterPro" id="IPR036291">
    <property type="entry name" value="NAD(P)-bd_dom_sf"/>
</dbReference>
<dbReference type="Proteomes" id="UP000184356">
    <property type="component" value="Unassembled WGS sequence"/>
</dbReference>
<dbReference type="InterPro" id="IPR045312">
    <property type="entry name" value="PCBER-like"/>
</dbReference>
<evidence type="ECO:0000259" key="3">
    <source>
        <dbReference type="Pfam" id="PF05368"/>
    </source>
</evidence>
<dbReference type="EMBL" id="KV878595">
    <property type="protein sequence ID" value="OJJ54194.1"/>
    <property type="molecule type" value="Genomic_DNA"/>
</dbReference>
<dbReference type="STRING" id="1036612.A0A1L9T416"/>
<dbReference type="Pfam" id="PF05368">
    <property type="entry name" value="NmrA"/>
    <property type="match status" value="1"/>
</dbReference>
<accession>A0A1L9T416</accession>
<dbReference type="VEuPathDB" id="FungiDB:ASPSYDRAFT_210986"/>
<feature type="domain" description="NmrA-like" evidence="3">
    <location>
        <begin position="6"/>
        <end position="222"/>
    </location>
</feature>
<dbReference type="Gene3D" id="3.90.25.10">
    <property type="entry name" value="UDP-galactose 4-epimerase, domain 1"/>
    <property type="match status" value="1"/>
</dbReference>
<dbReference type="OrthoDB" id="9974981at2759"/>
<evidence type="ECO:0000313" key="4">
    <source>
        <dbReference type="EMBL" id="OJJ54194.1"/>
    </source>
</evidence>
<dbReference type="InterPro" id="IPR051609">
    <property type="entry name" value="NmrA/Isoflavone_reductase-like"/>
</dbReference>
<keyword evidence="5" id="KW-1185">Reference proteome</keyword>
<dbReference type="AlphaFoldDB" id="A0A1L9T416"/>
<dbReference type="PANTHER" id="PTHR47706:SF1">
    <property type="entry name" value="CIPA-LIKE, PUTATIVE (AFU_ORTHOLOGUE AFUA_1G12460)-RELATED"/>
    <property type="match status" value="1"/>
</dbReference>
<evidence type="ECO:0000256" key="2">
    <source>
        <dbReference type="ARBA" id="ARBA00023002"/>
    </source>
</evidence>
<protein>
    <recommendedName>
        <fullName evidence="3">NmrA-like domain-containing protein</fullName>
    </recommendedName>
</protein>
<dbReference type="GO" id="GO:0016491">
    <property type="term" value="F:oxidoreductase activity"/>
    <property type="evidence" value="ECO:0007669"/>
    <property type="project" value="UniProtKB-KW"/>
</dbReference>
<dbReference type="InterPro" id="IPR008030">
    <property type="entry name" value="NmrA-like"/>
</dbReference>
<organism evidence="4 5">
    <name type="scientific">Aspergillus sydowii CBS 593.65</name>
    <dbReference type="NCBI Taxonomy" id="1036612"/>
    <lineage>
        <taxon>Eukaryota</taxon>
        <taxon>Fungi</taxon>
        <taxon>Dikarya</taxon>
        <taxon>Ascomycota</taxon>
        <taxon>Pezizomycotina</taxon>
        <taxon>Eurotiomycetes</taxon>
        <taxon>Eurotiomycetidae</taxon>
        <taxon>Eurotiales</taxon>
        <taxon>Aspergillaceae</taxon>
        <taxon>Aspergillus</taxon>
        <taxon>Aspergillus subgen. Nidulantes</taxon>
    </lineage>
</organism>
<name>A0A1L9T416_9EURO</name>
<dbReference type="CDD" id="cd05259">
    <property type="entry name" value="PCBER_SDR_a"/>
    <property type="match status" value="1"/>
</dbReference>
<keyword evidence="1" id="KW-0521">NADP</keyword>
<keyword evidence="2" id="KW-0560">Oxidoreductase</keyword>
<evidence type="ECO:0000313" key="5">
    <source>
        <dbReference type="Proteomes" id="UP000184356"/>
    </source>
</evidence>
<dbReference type="GeneID" id="63760077"/>
<gene>
    <name evidence="4" type="ORF">ASPSYDRAFT_210986</name>
</gene>
<proteinExistence type="predicted"/>
<reference evidence="5" key="1">
    <citation type="journal article" date="2017" name="Genome Biol.">
        <title>Comparative genomics reveals high biological diversity and specific adaptations in the industrially and medically important fungal genus Aspergillus.</title>
        <authorList>
            <person name="de Vries R.P."/>
            <person name="Riley R."/>
            <person name="Wiebenga A."/>
            <person name="Aguilar-Osorio G."/>
            <person name="Amillis S."/>
            <person name="Uchima C.A."/>
            <person name="Anderluh G."/>
            <person name="Asadollahi M."/>
            <person name="Askin M."/>
            <person name="Barry K."/>
            <person name="Battaglia E."/>
            <person name="Bayram O."/>
            <person name="Benocci T."/>
            <person name="Braus-Stromeyer S.A."/>
            <person name="Caldana C."/>
            <person name="Canovas D."/>
            <person name="Cerqueira G.C."/>
            <person name="Chen F."/>
            <person name="Chen W."/>
            <person name="Choi C."/>
            <person name="Clum A."/>
            <person name="Dos Santos R.A."/>
            <person name="Damasio A.R."/>
            <person name="Diallinas G."/>
            <person name="Emri T."/>
            <person name="Fekete E."/>
            <person name="Flipphi M."/>
            <person name="Freyberg S."/>
            <person name="Gallo A."/>
            <person name="Gournas C."/>
            <person name="Habgood R."/>
            <person name="Hainaut M."/>
            <person name="Harispe M.L."/>
            <person name="Henrissat B."/>
            <person name="Hilden K.S."/>
            <person name="Hope R."/>
            <person name="Hossain A."/>
            <person name="Karabika E."/>
            <person name="Karaffa L."/>
            <person name="Karanyi Z."/>
            <person name="Krasevec N."/>
            <person name="Kuo A."/>
            <person name="Kusch H."/>
            <person name="LaButti K."/>
            <person name="Lagendijk E.L."/>
            <person name="Lapidus A."/>
            <person name="Levasseur A."/>
            <person name="Lindquist E."/>
            <person name="Lipzen A."/>
            <person name="Logrieco A.F."/>
            <person name="MacCabe A."/>
            <person name="Maekelae M.R."/>
            <person name="Malavazi I."/>
            <person name="Melin P."/>
            <person name="Meyer V."/>
            <person name="Mielnichuk N."/>
            <person name="Miskei M."/>
            <person name="Molnar A.P."/>
            <person name="Mule G."/>
            <person name="Ngan C.Y."/>
            <person name="Orejas M."/>
            <person name="Orosz E."/>
            <person name="Ouedraogo J.P."/>
            <person name="Overkamp K.M."/>
            <person name="Park H.-S."/>
            <person name="Perrone G."/>
            <person name="Piumi F."/>
            <person name="Punt P.J."/>
            <person name="Ram A.F."/>
            <person name="Ramon A."/>
            <person name="Rauscher S."/>
            <person name="Record E."/>
            <person name="Riano-Pachon D.M."/>
            <person name="Robert V."/>
            <person name="Roehrig J."/>
            <person name="Ruller R."/>
            <person name="Salamov A."/>
            <person name="Salih N.S."/>
            <person name="Samson R.A."/>
            <person name="Sandor E."/>
            <person name="Sanguinetti M."/>
            <person name="Schuetze T."/>
            <person name="Sepcic K."/>
            <person name="Shelest E."/>
            <person name="Sherlock G."/>
            <person name="Sophianopoulou V."/>
            <person name="Squina F.M."/>
            <person name="Sun H."/>
            <person name="Susca A."/>
            <person name="Todd R.B."/>
            <person name="Tsang A."/>
            <person name="Unkles S.E."/>
            <person name="van de Wiele N."/>
            <person name="van Rossen-Uffink D."/>
            <person name="Oliveira J.V."/>
            <person name="Vesth T.C."/>
            <person name="Visser J."/>
            <person name="Yu J.-H."/>
            <person name="Zhou M."/>
            <person name="Andersen M.R."/>
            <person name="Archer D.B."/>
            <person name="Baker S.E."/>
            <person name="Benoit I."/>
            <person name="Brakhage A.A."/>
            <person name="Braus G.H."/>
            <person name="Fischer R."/>
            <person name="Frisvad J.C."/>
            <person name="Goldman G.H."/>
            <person name="Houbraken J."/>
            <person name="Oakley B."/>
            <person name="Pocsi I."/>
            <person name="Scazzocchio C."/>
            <person name="Seiboth B."/>
            <person name="vanKuyk P.A."/>
            <person name="Wortman J."/>
            <person name="Dyer P.S."/>
            <person name="Grigoriev I.V."/>
        </authorList>
    </citation>
    <scope>NUCLEOTIDE SEQUENCE [LARGE SCALE GENOMIC DNA]</scope>
    <source>
        <strain evidence="5">CBS 593.65</strain>
    </source>
</reference>
<sequence length="302" mass="31612">MSIRNVVLAGISGNLGPAILSAVSASPNFTVTVFTRPDSKPSLPANVKAVPVDYTSIDPLTTALKGTDAVVSAIPPTAADAQTNLIHAAVAAGVSRFLPSEFGSDLDNPINRAAPVYGPKVQAQELLKALAAEGKITYTIVYNGAFLDWGLQVGFPISPVKKVAALHDGGERLYSTTTLGAVGKAVVGVLSKPEETKNRVVRVSEAVATLKEVLELSKEVVGGDGWTITEPDVEAEAEKALGLIKQGVFNHGTILPFIYKAIWGAETGGLLKDPDNELLGIQELDKEGIKKVIQGVVNANQN</sequence>
<dbReference type="PANTHER" id="PTHR47706">
    <property type="entry name" value="NMRA-LIKE FAMILY PROTEIN"/>
    <property type="match status" value="1"/>
</dbReference>